<dbReference type="OMA" id="KRIWEFS"/>
<dbReference type="RefSeq" id="XP_001829380.1">
    <property type="nucleotide sequence ID" value="XM_001829328.1"/>
</dbReference>
<dbReference type="GO" id="GO:0072380">
    <property type="term" value="C:TRC complex"/>
    <property type="evidence" value="ECO:0007669"/>
    <property type="project" value="TreeGrafter"/>
</dbReference>
<dbReference type="VEuPathDB" id="FungiDB:CC1G_00559"/>
<dbReference type="SMART" id="SM00028">
    <property type="entry name" value="TPR"/>
    <property type="match status" value="3"/>
</dbReference>
<reference evidence="4 5" key="1">
    <citation type="journal article" date="2010" name="Proc. Natl. Acad. Sci. U.S.A.">
        <title>Insights into evolution of multicellular fungi from the assembled chromosomes of the mushroom Coprinopsis cinerea (Coprinus cinereus).</title>
        <authorList>
            <person name="Stajich J.E."/>
            <person name="Wilke S.K."/>
            <person name="Ahren D."/>
            <person name="Au C.H."/>
            <person name="Birren B.W."/>
            <person name="Borodovsky M."/>
            <person name="Burns C."/>
            <person name="Canback B."/>
            <person name="Casselton L.A."/>
            <person name="Cheng C.K."/>
            <person name="Deng J."/>
            <person name="Dietrich F.S."/>
            <person name="Fargo D.C."/>
            <person name="Farman M.L."/>
            <person name="Gathman A.C."/>
            <person name="Goldberg J."/>
            <person name="Guigo R."/>
            <person name="Hoegger P.J."/>
            <person name="Hooker J.B."/>
            <person name="Huggins A."/>
            <person name="James T.Y."/>
            <person name="Kamada T."/>
            <person name="Kilaru S."/>
            <person name="Kodira C."/>
            <person name="Kues U."/>
            <person name="Kupfer D."/>
            <person name="Kwan H.S."/>
            <person name="Lomsadze A."/>
            <person name="Li W."/>
            <person name="Lilly W.W."/>
            <person name="Ma L.J."/>
            <person name="Mackey A.J."/>
            <person name="Manning G."/>
            <person name="Martin F."/>
            <person name="Muraguchi H."/>
            <person name="Natvig D.O."/>
            <person name="Palmerini H."/>
            <person name="Ramesh M.A."/>
            <person name="Rehmeyer C.J."/>
            <person name="Roe B.A."/>
            <person name="Shenoy N."/>
            <person name="Stanke M."/>
            <person name="Ter-Hovhannisyan V."/>
            <person name="Tunlid A."/>
            <person name="Velagapudi R."/>
            <person name="Vision T.J."/>
            <person name="Zeng Q."/>
            <person name="Zolan M.E."/>
            <person name="Pukkila P.J."/>
        </authorList>
    </citation>
    <scope>NUCLEOTIDE SEQUENCE [LARGE SCALE GENOMIC DNA]</scope>
    <source>
        <strain evidence="5">Okayama-7 / 130 / ATCC MYA-4618 / FGSC 9003</strain>
    </source>
</reference>
<feature type="repeat" description="TPR" evidence="3">
    <location>
        <begin position="83"/>
        <end position="116"/>
    </location>
</feature>
<dbReference type="GO" id="GO:0060090">
    <property type="term" value="F:molecular adaptor activity"/>
    <property type="evidence" value="ECO:0007669"/>
    <property type="project" value="TreeGrafter"/>
</dbReference>
<evidence type="ECO:0000313" key="4">
    <source>
        <dbReference type="EMBL" id="EAU92340.1"/>
    </source>
</evidence>
<dbReference type="SUPFAM" id="SSF48452">
    <property type="entry name" value="TPR-like"/>
    <property type="match status" value="1"/>
</dbReference>
<dbReference type="InterPro" id="IPR011990">
    <property type="entry name" value="TPR-like_helical_dom_sf"/>
</dbReference>
<evidence type="ECO:0000313" key="5">
    <source>
        <dbReference type="Proteomes" id="UP000001861"/>
    </source>
</evidence>
<proteinExistence type="predicted"/>
<dbReference type="PROSITE" id="PS50005">
    <property type="entry name" value="TPR"/>
    <property type="match status" value="2"/>
</dbReference>
<dbReference type="KEGG" id="cci:CC1G_00559"/>
<dbReference type="STRING" id="240176.A8N3D5"/>
<keyword evidence="1" id="KW-0677">Repeat</keyword>
<keyword evidence="5" id="KW-1185">Reference proteome</keyword>
<dbReference type="InterPro" id="IPR019734">
    <property type="entry name" value="TPR_rpt"/>
</dbReference>
<dbReference type="PANTHER" id="PTHR45831">
    <property type="entry name" value="LD24721P"/>
    <property type="match status" value="1"/>
</dbReference>
<protein>
    <submittedName>
        <fullName evidence="4">Uncharacterized protein</fullName>
    </submittedName>
</protein>
<dbReference type="OrthoDB" id="2423701at2759"/>
<dbReference type="GeneID" id="6005809"/>
<name>A8N3D5_COPC7</name>
<evidence type="ECO:0000256" key="2">
    <source>
        <dbReference type="ARBA" id="ARBA00022803"/>
    </source>
</evidence>
<sequence length="546" mass="61992">MVDDSESEKQLVLAAEKLKLRGNEHFARGEHDAAIHHFTEAIKKHPQNAILYANRTAACIAKKNYIEATNDAEHAVKIDPMYAKGWVRLAMASHHLSKWDRSIEAWNRALECLPKTNAAMTPTERAMKVQFEEGLKKAKEARTAPIARSGRIFAPEEAPWMRAIALFPQIRARGGLSSAKGLMNSYRNWKNGMDKLNAMIYAEVGGNIAAKGLVQGMEGLTNAIVGDERVFHITDTSFFRRAKHQITLESVERKGWYDVAHNETVKEEILKRLDKEGWDTVRPAIAATVRAWIFTAYIRSDPATNQRLLADDFYGRALDLCDWGRQQWPDVPRGDRGAIFELSFIRGIKRLKLENMFTEFSANWGKRSSFSQQNVTRCAESLIEDVVKDPASQEIITDISGHYELHWLRPKGSALSILGWINAEFGRAMGPAQRDRRIRTLRRAGQYYLETAEIHPVDDEQYLYCLRVALECLPEAGAPLKEILPLCKRFREVVPGVLQIWEMGSFGFRIKIWDREMEGFIEAREKAIKAGEETLESVVALPPAFP</sequence>
<accession>A8N3D5</accession>
<feature type="repeat" description="TPR" evidence="3">
    <location>
        <begin position="15"/>
        <end position="48"/>
    </location>
</feature>
<dbReference type="Gene3D" id="1.25.40.10">
    <property type="entry name" value="Tetratricopeptide repeat domain"/>
    <property type="match status" value="1"/>
</dbReference>
<evidence type="ECO:0000256" key="3">
    <source>
        <dbReference type="PROSITE-ProRule" id="PRU00339"/>
    </source>
</evidence>
<gene>
    <name evidence="4" type="ORF">CC1G_00559</name>
</gene>
<keyword evidence="2 3" id="KW-0802">TPR repeat</keyword>
<dbReference type="GO" id="GO:0016020">
    <property type="term" value="C:membrane"/>
    <property type="evidence" value="ECO:0007669"/>
    <property type="project" value="TreeGrafter"/>
</dbReference>
<dbReference type="InterPro" id="IPR047150">
    <property type="entry name" value="SGT"/>
</dbReference>
<comment type="caution">
    <text evidence="4">The sequence shown here is derived from an EMBL/GenBank/DDBJ whole genome shotgun (WGS) entry which is preliminary data.</text>
</comment>
<dbReference type="InParanoid" id="A8N3D5"/>
<dbReference type="eggNOG" id="KOG0553">
    <property type="taxonomic scope" value="Eukaryota"/>
</dbReference>
<dbReference type="GO" id="GO:0006620">
    <property type="term" value="P:post-translational protein targeting to endoplasmic reticulum membrane"/>
    <property type="evidence" value="ECO:0007669"/>
    <property type="project" value="TreeGrafter"/>
</dbReference>
<evidence type="ECO:0000256" key="1">
    <source>
        <dbReference type="ARBA" id="ARBA00022737"/>
    </source>
</evidence>
<dbReference type="EMBL" id="AACS02000001">
    <property type="protein sequence ID" value="EAU92340.1"/>
    <property type="molecule type" value="Genomic_DNA"/>
</dbReference>
<organism evidence="4 5">
    <name type="scientific">Coprinopsis cinerea (strain Okayama-7 / 130 / ATCC MYA-4618 / FGSC 9003)</name>
    <name type="common">Inky cap fungus</name>
    <name type="synonym">Hormographiella aspergillata</name>
    <dbReference type="NCBI Taxonomy" id="240176"/>
    <lineage>
        <taxon>Eukaryota</taxon>
        <taxon>Fungi</taxon>
        <taxon>Dikarya</taxon>
        <taxon>Basidiomycota</taxon>
        <taxon>Agaricomycotina</taxon>
        <taxon>Agaricomycetes</taxon>
        <taxon>Agaricomycetidae</taxon>
        <taxon>Agaricales</taxon>
        <taxon>Agaricineae</taxon>
        <taxon>Psathyrellaceae</taxon>
        <taxon>Coprinopsis</taxon>
    </lineage>
</organism>
<dbReference type="Proteomes" id="UP000001861">
    <property type="component" value="Unassembled WGS sequence"/>
</dbReference>
<dbReference type="AlphaFoldDB" id="A8N3D5"/>
<dbReference type="PANTHER" id="PTHR45831:SF2">
    <property type="entry name" value="LD24721P"/>
    <property type="match status" value="1"/>
</dbReference>